<reference evidence="1 2" key="1">
    <citation type="journal article" date="2014" name="Genome Biol. Evol.">
        <title>The secreted proteins of Achlya hypogyna and Thraustotheca clavata identify the ancestral oomycete secretome and reveal gene acquisitions by horizontal gene transfer.</title>
        <authorList>
            <person name="Misner I."/>
            <person name="Blouin N."/>
            <person name="Leonard G."/>
            <person name="Richards T.A."/>
            <person name="Lane C.E."/>
        </authorList>
    </citation>
    <scope>NUCLEOTIDE SEQUENCE [LARGE SCALE GENOMIC DNA]</scope>
    <source>
        <strain evidence="1 2">ATCC 34112</strain>
    </source>
</reference>
<keyword evidence="2" id="KW-1185">Reference proteome</keyword>
<protein>
    <submittedName>
        <fullName evidence="1">Uncharacterized protein</fullName>
    </submittedName>
</protein>
<organism evidence="1 2">
    <name type="scientific">Thraustotheca clavata</name>
    <dbReference type="NCBI Taxonomy" id="74557"/>
    <lineage>
        <taxon>Eukaryota</taxon>
        <taxon>Sar</taxon>
        <taxon>Stramenopiles</taxon>
        <taxon>Oomycota</taxon>
        <taxon>Saprolegniomycetes</taxon>
        <taxon>Saprolegniales</taxon>
        <taxon>Achlyaceae</taxon>
        <taxon>Thraustotheca</taxon>
    </lineage>
</organism>
<dbReference type="AlphaFoldDB" id="A0A1W0A9T7"/>
<dbReference type="EMBL" id="JNBS01000291">
    <property type="protein sequence ID" value="OQS06941.1"/>
    <property type="molecule type" value="Genomic_DNA"/>
</dbReference>
<gene>
    <name evidence="1" type="ORF">THRCLA_01037</name>
</gene>
<comment type="caution">
    <text evidence="1">The sequence shown here is derived from an EMBL/GenBank/DDBJ whole genome shotgun (WGS) entry which is preliminary data.</text>
</comment>
<name>A0A1W0A9T7_9STRA</name>
<evidence type="ECO:0000313" key="2">
    <source>
        <dbReference type="Proteomes" id="UP000243217"/>
    </source>
</evidence>
<sequence length="125" mass="14689">MANLARRQQRCNDMASNAAIILEDNLSNIAWNTFTLCWDDAFDIAFGIELRRSTTGIIFLQNLTTIKSVSREVSYWKQFNLTSYTFKWQNYKYIGHIRFPMIMESAIRLRYRQPKESIVGVSKVH</sequence>
<evidence type="ECO:0000313" key="1">
    <source>
        <dbReference type="EMBL" id="OQS06941.1"/>
    </source>
</evidence>
<accession>A0A1W0A9T7</accession>
<dbReference type="Proteomes" id="UP000243217">
    <property type="component" value="Unassembled WGS sequence"/>
</dbReference>
<proteinExistence type="predicted"/>